<sequence>MMLWTVKAVGLGVVALALSLELLAWFLRRHRSGRTLNEVLFFPSELACVEQVFNTSSPHFPSSCSPSCPLPHGVETSFSRLLRRILSATSSLDLCVFSFSNMDLRRAVLALQSKGVTIRVLTDKEYAAITGSQIGVLRKAGICVRCDTASVYMHHKFAVVDSRLLITGSLNWTLTAVQSNKENILITEEPELVQPFIQEFHRLWVDNDPARHRYRATVDLSPGYALDIPVTGICTIWRSGKRSVRRQRAPIGFQMASTRDPAVSLEQKDAADQNFDYMFKLLIIGNSSVGKTSFLFRYADDSFTSAFVSTVGIDFKVKTVYRNDKRVKLQIWDTAGQERYRTITTAYYRGAMGFLLMYDITSQETFCAVQDWLVALYPLLLCHTIKSAIYISFQFFEASAKDNVNVKQVFEQLVDVICEKMNDSVNGDASLSANPKGDGLKDTPGSSQGGCAC</sequence>
<dbReference type="InterPro" id="IPR001806">
    <property type="entry name" value="Small_GTPase"/>
</dbReference>
<dbReference type="PROSITE" id="PS51419">
    <property type="entry name" value="RAB"/>
    <property type="match status" value="1"/>
</dbReference>
<dbReference type="InterPro" id="IPR050305">
    <property type="entry name" value="Small_GTPase_Rab"/>
</dbReference>
<dbReference type="SMART" id="SM00175">
    <property type="entry name" value="RAB"/>
    <property type="match status" value="1"/>
</dbReference>
<evidence type="ECO:0000256" key="7">
    <source>
        <dbReference type="ARBA" id="ARBA00023288"/>
    </source>
</evidence>
<dbReference type="SMART" id="SM00155">
    <property type="entry name" value="PLDc"/>
    <property type="match status" value="1"/>
</dbReference>
<evidence type="ECO:0000313" key="12">
    <source>
        <dbReference type="EMBL" id="KAF0037530.1"/>
    </source>
</evidence>
<dbReference type="Proteomes" id="UP000438429">
    <property type="component" value="Unassembled WGS sequence"/>
</dbReference>
<dbReference type="SMART" id="SM00173">
    <property type="entry name" value="RAS"/>
    <property type="match status" value="1"/>
</dbReference>
<name>A0A6A4T0J8_SCOMX</name>
<evidence type="ECO:0000313" key="13">
    <source>
        <dbReference type="Proteomes" id="UP000438429"/>
    </source>
</evidence>
<dbReference type="GO" id="GO:0005525">
    <property type="term" value="F:GTP binding"/>
    <property type="evidence" value="ECO:0007669"/>
    <property type="project" value="UniProtKB-KW"/>
</dbReference>
<keyword evidence="6" id="KW-0342">GTP-binding</keyword>
<dbReference type="PANTHER" id="PTHR47980">
    <property type="entry name" value="LD44762P"/>
    <property type="match status" value="1"/>
</dbReference>
<dbReference type="InterPro" id="IPR027417">
    <property type="entry name" value="P-loop_NTPase"/>
</dbReference>
<dbReference type="Gene3D" id="3.30.870.10">
    <property type="entry name" value="Endonuclease Chain A"/>
    <property type="match status" value="1"/>
</dbReference>
<dbReference type="NCBIfam" id="TIGR00231">
    <property type="entry name" value="small_GTP"/>
    <property type="match status" value="1"/>
</dbReference>
<feature type="domain" description="PLD phosphodiesterase" evidence="11">
    <location>
        <begin position="149"/>
        <end position="176"/>
    </location>
</feature>
<keyword evidence="5" id="KW-0443">Lipid metabolism</keyword>
<evidence type="ECO:0000259" key="11">
    <source>
        <dbReference type="PROSITE" id="PS50035"/>
    </source>
</evidence>
<keyword evidence="4" id="KW-0547">Nucleotide-binding</keyword>
<dbReference type="SUPFAM" id="SSF56024">
    <property type="entry name" value="Phospholipase D/nuclease"/>
    <property type="match status" value="1"/>
</dbReference>
<dbReference type="SMART" id="SM00174">
    <property type="entry name" value="RHO"/>
    <property type="match status" value="1"/>
</dbReference>
<dbReference type="Pfam" id="PF13091">
    <property type="entry name" value="PLDc_2"/>
    <property type="match status" value="1"/>
</dbReference>
<dbReference type="SUPFAM" id="SSF52540">
    <property type="entry name" value="P-loop containing nucleoside triphosphate hydrolases"/>
    <property type="match status" value="1"/>
</dbReference>
<evidence type="ECO:0000256" key="5">
    <source>
        <dbReference type="ARBA" id="ARBA00022963"/>
    </source>
</evidence>
<dbReference type="GO" id="GO:0003925">
    <property type="term" value="F:G protein activity"/>
    <property type="evidence" value="ECO:0007669"/>
    <property type="project" value="UniProtKB-EC"/>
</dbReference>
<evidence type="ECO:0000256" key="9">
    <source>
        <dbReference type="ARBA" id="ARBA00047660"/>
    </source>
</evidence>
<comment type="similarity">
    <text evidence="2">Belongs to the small GTPase superfamily. Rab family.</text>
</comment>
<dbReference type="Pfam" id="PF00071">
    <property type="entry name" value="Ras"/>
    <property type="match status" value="1"/>
</dbReference>
<dbReference type="InterPro" id="IPR025202">
    <property type="entry name" value="PLD-like_dom"/>
</dbReference>
<evidence type="ECO:0000256" key="2">
    <source>
        <dbReference type="ARBA" id="ARBA00006270"/>
    </source>
</evidence>
<evidence type="ECO:0000256" key="8">
    <source>
        <dbReference type="ARBA" id="ARBA00023289"/>
    </source>
</evidence>
<dbReference type="AlphaFoldDB" id="A0A6A4T0J8"/>
<dbReference type="InterPro" id="IPR001736">
    <property type="entry name" value="PLipase_D/transphosphatidylase"/>
</dbReference>
<comment type="catalytic activity">
    <reaction evidence="9">
        <text>GTP + H2O = GDP + phosphate + H(+)</text>
        <dbReference type="Rhea" id="RHEA:19669"/>
        <dbReference type="ChEBI" id="CHEBI:15377"/>
        <dbReference type="ChEBI" id="CHEBI:15378"/>
        <dbReference type="ChEBI" id="CHEBI:37565"/>
        <dbReference type="ChEBI" id="CHEBI:43474"/>
        <dbReference type="ChEBI" id="CHEBI:58189"/>
        <dbReference type="EC" id="3.6.5.2"/>
    </reaction>
    <physiologicalReaction direction="left-to-right" evidence="9">
        <dbReference type="Rhea" id="RHEA:19670"/>
    </physiologicalReaction>
</comment>
<dbReference type="GO" id="GO:0016042">
    <property type="term" value="P:lipid catabolic process"/>
    <property type="evidence" value="ECO:0007669"/>
    <property type="project" value="UniProtKB-KW"/>
</dbReference>
<reference evidence="12 13" key="1">
    <citation type="submission" date="2019-06" db="EMBL/GenBank/DDBJ databases">
        <title>Draft genomes of female and male turbot (Scophthalmus maximus).</title>
        <authorList>
            <person name="Xu H."/>
            <person name="Xu X.-W."/>
            <person name="Shao C."/>
            <person name="Chen S."/>
        </authorList>
    </citation>
    <scope>NUCLEOTIDE SEQUENCE [LARGE SCALE GENOMIC DNA]</scope>
    <source>
        <strain evidence="12">Ysfricsl-2016a</strain>
        <tissue evidence="12">Blood</tissue>
    </source>
</reference>
<evidence type="ECO:0000256" key="10">
    <source>
        <dbReference type="SAM" id="MobiDB-lite"/>
    </source>
</evidence>
<dbReference type="PRINTS" id="PR00449">
    <property type="entry name" value="RASTRNSFRMNG"/>
</dbReference>
<comment type="subcellular location">
    <subcellularLocation>
        <location evidence="1">Membrane</location>
        <topology evidence="1">Lipid-anchor</topology>
    </subcellularLocation>
</comment>
<protein>
    <recommendedName>
        <fullName evidence="3">small monomeric GTPase</fullName>
        <ecNumber evidence="3">3.6.5.2</ecNumber>
    </recommendedName>
</protein>
<feature type="region of interest" description="Disordered" evidence="10">
    <location>
        <begin position="429"/>
        <end position="453"/>
    </location>
</feature>
<keyword evidence="8" id="KW-0636">Prenylation</keyword>
<proteinExistence type="inferred from homology"/>
<dbReference type="CDD" id="cd09171">
    <property type="entry name" value="PLDc_vPLD6_like"/>
    <property type="match status" value="1"/>
</dbReference>
<keyword evidence="5" id="KW-0442">Lipid degradation</keyword>
<dbReference type="FunFam" id="3.40.50.300:FF:001447">
    <property type="entry name" value="Ras-related protein Rab-1B"/>
    <property type="match status" value="1"/>
</dbReference>
<gene>
    <name evidence="12" type="ORF">F2P81_010404</name>
</gene>
<keyword evidence="7" id="KW-0449">Lipoprotein</keyword>
<dbReference type="EMBL" id="VEVO01000009">
    <property type="protein sequence ID" value="KAF0037530.1"/>
    <property type="molecule type" value="Genomic_DNA"/>
</dbReference>
<dbReference type="SMART" id="SM00176">
    <property type="entry name" value="RAN"/>
    <property type="match status" value="1"/>
</dbReference>
<organism evidence="12 13">
    <name type="scientific">Scophthalmus maximus</name>
    <name type="common">Turbot</name>
    <name type="synonym">Psetta maxima</name>
    <dbReference type="NCBI Taxonomy" id="52904"/>
    <lineage>
        <taxon>Eukaryota</taxon>
        <taxon>Metazoa</taxon>
        <taxon>Chordata</taxon>
        <taxon>Craniata</taxon>
        <taxon>Vertebrata</taxon>
        <taxon>Euteleostomi</taxon>
        <taxon>Actinopterygii</taxon>
        <taxon>Neopterygii</taxon>
        <taxon>Teleostei</taxon>
        <taxon>Neoteleostei</taxon>
        <taxon>Acanthomorphata</taxon>
        <taxon>Carangaria</taxon>
        <taxon>Pleuronectiformes</taxon>
        <taxon>Pleuronectoidei</taxon>
        <taxon>Scophthalmidae</taxon>
        <taxon>Scophthalmus</taxon>
    </lineage>
</organism>
<dbReference type="GO" id="GO:0016020">
    <property type="term" value="C:membrane"/>
    <property type="evidence" value="ECO:0007669"/>
    <property type="project" value="UniProtKB-SubCell"/>
</dbReference>
<dbReference type="InterPro" id="IPR005225">
    <property type="entry name" value="Small_GTP-bd"/>
</dbReference>
<evidence type="ECO:0000256" key="4">
    <source>
        <dbReference type="ARBA" id="ARBA00022741"/>
    </source>
</evidence>
<accession>A0A6A4T0J8</accession>
<dbReference type="EC" id="3.6.5.2" evidence="3"/>
<dbReference type="Gene3D" id="3.40.50.300">
    <property type="entry name" value="P-loop containing nucleotide triphosphate hydrolases"/>
    <property type="match status" value="1"/>
</dbReference>
<evidence type="ECO:0000256" key="3">
    <source>
        <dbReference type="ARBA" id="ARBA00011984"/>
    </source>
</evidence>
<evidence type="ECO:0000256" key="6">
    <source>
        <dbReference type="ARBA" id="ARBA00023134"/>
    </source>
</evidence>
<evidence type="ECO:0000256" key="1">
    <source>
        <dbReference type="ARBA" id="ARBA00004635"/>
    </source>
</evidence>
<dbReference type="PROSITE" id="PS50035">
    <property type="entry name" value="PLD"/>
    <property type="match status" value="1"/>
</dbReference>
<comment type="caution">
    <text evidence="12">The sequence shown here is derived from an EMBL/GenBank/DDBJ whole genome shotgun (WGS) entry which is preliminary data.</text>
</comment>